<gene>
    <name evidence="2" type="ORF">Gocc_2710</name>
</gene>
<comment type="caution">
    <text evidence="2">The sequence shown here is derived from an EMBL/GenBank/DDBJ whole genome shotgun (WGS) entry which is preliminary data.</text>
</comment>
<protein>
    <recommendedName>
        <fullName evidence="4">Type 4 fimbrial biogenesis protein PilX N-terminal domain-containing protein</fullName>
    </recommendedName>
</protein>
<keyword evidence="3" id="KW-1185">Reference proteome</keyword>
<keyword evidence="1" id="KW-1133">Transmembrane helix</keyword>
<dbReference type="EMBL" id="QQZY01000008">
    <property type="protein sequence ID" value="RDI73569.1"/>
    <property type="molecule type" value="Genomic_DNA"/>
</dbReference>
<evidence type="ECO:0008006" key="4">
    <source>
        <dbReference type="Google" id="ProtNLM"/>
    </source>
</evidence>
<evidence type="ECO:0000313" key="2">
    <source>
        <dbReference type="EMBL" id="RDI73569.1"/>
    </source>
</evidence>
<reference evidence="3" key="2">
    <citation type="journal article" date="2019" name="MicrobiologyOpen">
        <title>High-quality draft genome sequence of Gaiella occulta isolated from a 150 meter deep mineral water borehole and comparison with the genome sequences of other deep-branching lineages of the phylum Actinobacteria.</title>
        <authorList>
            <person name="Severino R."/>
            <person name="Froufe H.J.C."/>
            <person name="Barroso C."/>
            <person name="Albuquerque L."/>
            <person name="Lobo-da-Cunha A."/>
            <person name="da Costa M.S."/>
            <person name="Egas C."/>
        </authorList>
    </citation>
    <scope>NUCLEOTIDE SEQUENCE [LARGE SCALE GENOMIC DNA]</scope>
    <source>
        <strain evidence="3">F2-233</strain>
    </source>
</reference>
<keyword evidence="1" id="KW-0812">Transmembrane</keyword>
<evidence type="ECO:0000256" key="1">
    <source>
        <dbReference type="SAM" id="Phobius"/>
    </source>
</evidence>
<accession>A0A7M2YVF6</accession>
<evidence type="ECO:0000313" key="3">
    <source>
        <dbReference type="Proteomes" id="UP000254134"/>
    </source>
</evidence>
<keyword evidence="1" id="KW-0472">Membrane</keyword>
<dbReference type="RefSeq" id="WP_181813690.1">
    <property type="nucleotide sequence ID" value="NZ_QQZY01000008.1"/>
</dbReference>
<organism evidence="2 3">
    <name type="scientific">Gaiella occulta</name>
    <dbReference type="NCBI Taxonomy" id="1002870"/>
    <lineage>
        <taxon>Bacteria</taxon>
        <taxon>Bacillati</taxon>
        <taxon>Actinomycetota</taxon>
        <taxon>Thermoleophilia</taxon>
        <taxon>Gaiellales</taxon>
        <taxon>Gaiellaceae</taxon>
        <taxon>Gaiella</taxon>
    </lineage>
</organism>
<dbReference type="AlphaFoldDB" id="A0A7M2YVF6"/>
<reference evidence="2 3" key="1">
    <citation type="submission" date="2018-07" db="EMBL/GenBank/DDBJ databases">
        <title>High-quality-draft genome sequence of Gaiella occulta.</title>
        <authorList>
            <person name="Severino R."/>
            <person name="Froufe H.J.C."/>
            <person name="Rainey F.A."/>
            <person name="Barroso C."/>
            <person name="Albuquerque L."/>
            <person name="Lobo-Da-Cunha A."/>
            <person name="Da Costa M.S."/>
            <person name="Egas C."/>
        </authorList>
    </citation>
    <scope>NUCLEOTIDE SEQUENCE [LARGE SCALE GENOMIC DNA]</scope>
    <source>
        <strain evidence="2 3">F2-233</strain>
    </source>
</reference>
<dbReference type="Proteomes" id="UP000254134">
    <property type="component" value="Unassembled WGS sequence"/>
</dbReference>
<proteinExistence type="predicted"/>
<feature type="transmembrane region" description="Helical" evidence="1">
    <location>
        <begin position="12"/>
        <end position="33"/>
    </location>
</feature>
<sequence length="454" mass="49192">MRIAKLLRREEGVAMVLVVLLTSVLALLSVTLVDIVGSESDRSAHAVWSSASFQAAEAGLDDYLAKLVDDRAYYLHMVHAGESTRRPPAGADVTAGSTWTYSNSWTYPNGKDTWKQLPNGYEYNLQIVSPSAGSEEVQIFATGRKTGSTTDMRSLEARIRPSSIADFQMLANSDITYGSSASTFGKIYAGIDANGVKHNVTHYGVAHANVYAEGNVYGPPTLQDGAKTYGRSTIRTQIKNPINFQSFLASLVDIERAAGLSSRSWNDASVDAWRVTFLSDGTFNLQRCTRVGSKHVAAVQPTCGTATNYTVPANGAMYFAQTVIVQGQVKGRVTVASNDELVVANDIGPVTPGTDVVGLIASNDMIIAEWAPTNLSWRAGTLAQNGQWRSWSGSGSHNGTMTFTGSTATNKGGYMSMFTTRVYNYDDTLLYLPPPWFPSIDDAYTVDFFREIKP</sequence>
<name>A0A7M2YVF6_9ACTN</name>